<dbReference type="GO" id="GO:0043066">
    <property type="term" value="P:negative regulation of apoptotic process"/>
    <property type="evidence" value="ECO:0007669"/>
    <property type="project" value="TreeGrafter"/>
</dbReference>
<comment type="subcellular location">
    <subcellularLocation>
        <location evidence="2">Cytoplasm</location>
    </subcellularLocation>
    <subcellularLocation>
        <location evidence="1">Nucleus</location>
    </subcellularLocation>
</comment>
<dbReference type="GO" id="GO:0004869">
    <property type="term" value="F:cysteine-type endopeptidase inhibitor activity"/>
    <property type="evidence" value="ECO:0007669"/>
    <property type="project" value="TreeGrafter"/>
</dbReference>
<evidence type="ECO:0000256" key="8">
    <source>
        <dbReference type="ARBA" id="ARBA00022786"/>
    </source>
</evidence>
<evidence type="ECO:0000256" key="4">
    <source>
        <dbReference type="ARBA" id="ARBA00022490"/>
    </source>
</evidence>
<evidence type="ECO:0000256" key="6">
    <source>
        <dbReference type="ARBA" id="ARBA00022703"/>
    </source>
</evidence>
<dbReference type="PANTHER" id="PTHR46116:SF26">
    <property type="entry name" value="UBIQUITIN-CONJUGATING ENZYME E2 Z"/>
    <property type="match status" value="1"/>
</dbReference>
<dbReference type="Proteomes" id="UP000821866">
    <property type="component" value="Chromosome 1"/>
</dbReference>
<dbReference type="GO" id="GO:0005524">
    <property type="term" value="F:ATP binding"/>
    <property type="evidence" value="ECO:0007669"/>
    <property type="project" value="UniProtKB-KW"/>
</dbReference>
<dbReference type="AlphaFoldDB" id="A0A9J6EWE4"/>
<dbReference type="GO" id="GO:0006915">
    <property type="term" value="P:apoptotic process"/>
    <property type="evidence" value="ECO:0007669"/>
    <property type="project" value="UniProtKB-KW"/>
</dbReference>
<keyword evidence="8" id="KW-0833">Ubl conjugation pathway</keyword>
<keyword evidence="7" id="KW-0547">Nucleotide-binding</keyword>
<evidence type="ECO:0000256" key="9">
    <source>
        <dbReference type="ARBA" id="ARBA00022840"/>
    </source>
</evidence>
<gene>
    <name evidence="16" type="ORF">HPB51_001783</name>
</gene>
<feature type="domain" description="UBC core" evidence="15">
    <location>
        <begin position="1"/>
        <end position="150"/>
    </location>
</feature>
<evidence type="ECO:0000256" key="10">
    <source>
        <dbReference type="ARBA" id="ARBA00023242"/>
    </source>
</evidence>
<dbReference type="PANTHER" id="PTHR46116">
    <property type="entry name" value="(E3-INDEPENDENT) E2 UBIQUITIN-CONJUGATING ENZYME"/>
    <property type="match status" value="1"/>
</dbReference>
<keyword evidence="4" id="KW-0963">Cytoplasm</keyword>
<reference evidence="16" key="1">
    <citation type="journal article" date="2020" name="Cell">
        <title>Large-Scale Comparative Analyses of Tick Genomes Elucidate Their Genetic Diversity and Vector Capacities.</title>
        <authorList>
            <consortium name="Tick Genome and Microbiome Consortium (TIGMIC)"/>
            <person name="Jia N."/>
            <person name="Wang J."/>
            <person name="Shi W."/>
            <person name="Du L."/>
            <person name="Sun Y."/>
            <person name="Zhan W."/>
            <person name="Jiang J.F."/>
            <person name="Wang Q."/>
            <person name="Zhang B."/>
            <person name="Ji P."/>
            <person name="Bell-Sakyi L."/>
            <person name="Cui X.M."/>
            <person name="Yuan T.T."/>
            <person name="Jiang B.G."/>
            <person name="Yang W.F."/>
            <person name="Lam T.T."/>
            <person name="Chang Q.C."/>
            <person name="Ding S.J."/>
            <person name="Wang X.J."/>
            <person name="Zhu J.G."/>
            <person name="Ruan X.D."/>
            <person name="Zhao L."/>
            <person name="Wei J.T."/>
            <person name="Ye R.Z."/>
            <person name="Que T.C."/>
            <person name="Du C.H."/>
            <person name="Zhou Y.H."/>
            <person name="Cheng J.X."/>
            <person name="Dai P.F."/>
            <person name="Guo W.B."/>
            <person name="Han X.H."/>
            <person name="Huang E.J."/>
            <person name="Li L.F."/>
            <person name="Wei W."/>
            <person name="Gao Y.C."/>
            <person name="Liu J.Z."/>
            <person name="Shao H.Z."/>
            <person name="Wang X."/>
            <person name="Wang C.C."/>
            <person name="Yang T.C."/>
            <person name="Huo Q.B."/>
            <person name="Li W."/>
            <person name="Chen H.Y."/>
            <person name="Chen S.E."/>
            <person name="Zhou L.G."/>
            <person name="Ni X.B."/>
            <person name="Tian J.H."/>
            <person name="Sheng Y."/>
            <person name="Liu T."/>
            <person name="Pan Y.S."/>
            <person name="Xia L.Y."/>
            <person name="Li J."/>
            <person name="Zhao F."/>
            <person name="Cao W.C."/>
        </authorList>
    </citation>
    <scope>NUCLEOTIDE SEQUENCE</scope>
    <source>
        <strain evidence="16">Rmic-2018</strain>
    </source>
</reference>
<sequence length="150" mass="16300">MRLAMTAGGSDERPFGGGVTIIRPGIWKRVPPDKLASPHILSVAEAAHRPGLCPPDYPASPPRVRNMTTDAGRVSFHPYIYASGTVCLCVQGTCPGQTSWKPTHSSIETVLASIQSLLNEKTCFEESGPDNARRCDAFIQHARDDQSRRV</sequence>
<accession>A0A9J6EWE4</accession>
<evidence type="ECO:0000313" key="17">
    <source>
        <dbReference type="Proteomes" id="UP000821866"/>
    </source>
</evidence>
<dbReference type="Pfam" id="PF00179">
    <property type="entry name" value="UQ_con"/>
    <property type="match status" value="1"/>
</dbReference>
<dbReference type="GO" id="GO:0005634">
    <property type="term" value="C:nucleus"/>
    <property type="evidence" value="ECO:0007669"/>
    <property type="project" value="UniProtKB-SubCell"/>
</dbReference>
<proteinExistence type="predicted"/>
<dbReference type="InterPro" id="IPR000608">
    <property type="entry name" value="UBC"/>
</dbReference>
<evidence type="ECO:0000256" key="2">
    <source>
        <dbReference type="ARBA" id="ARBA00004496"/>
    </source>
</evidence>
<evidence type="ECO:0000259" key="15">
    <source>
        <dbReference type="PROSITE" id="PS50127"/>
    </source>
</evidence>
<evidence type="ECO:0000256" key="7">
    <source>
        <dbReference type="ARBA" id="ARBA00022741"/>
    </source>
</evidence>
<keyword evidence="10" id="KW-0539">Nucleus</keyword>
<evidence type="ECO:0000313" key="16">
    <source>
        <dbReference type="EMBL" id="KAH8038519.1"/>
    </source>
</evidence>
<dbReference type="GO" id="GO:0005737">
    <property type="term" value="C:cytoplasm"/>
    <property type="evidence" value="ECO:0007669"/>
    <property type="project" value="UniProtKB-SubCell"/>
</dbReference>
<name>A0A9J6EWE4_RHIMP</name>
<evidence type="ECO:0000256" key="11">
    <source>
        <dbReference type="ARBA" id="ARBA00039894"/>
    </source>
</evidence>
<dbReference type="GO" id="GO:0061631">
    <property type="term" value="F:ubiquitin conjugating enzyme activity"/>
    <property type="evidence" value="ECO:0007669"/>
    <property type="project" value="UniProtKB-EC"/>
</dbReference>
<protein>
    <recommendedName>
        <fullName evidence="11">Ubiquitin-conjugating enzyme E2 Z</fullName>
        <ecNumber evidence="3">2.3.2.23</ecNumber>
    </recommendedName>
    <alternativeName>
        <fullName evidence="12">E2 ubiquitin-conjugating enzyme Z</fullName>
    </alternativeName>
    <alternativeName>
        <fullName evidence="14">Ubiquitin carrier protein Z</fullName>
    </alternativeName>
    <alternativeName>
        <fullName evidence="13">Ubiquitin-protein ligase Z</fullName>
    </alternativeName>
</protein>
<dbReference type="SUPFAM" id="SSF54495">
    <property type="entry name" value="UBC-like"/>
    <property type="match status" value="1"/>
</dbReference>
<reference evidence="16" key="2">
    <citation type="submission" date="2021-09" db="EMBL/GenBank/DDBJ databases">
        <authorList>
            <person name="Jia N."/>
            <person name="Wang J."/>
            <person name="Shi W."/>
            <person name="Du L."/>
            <person name="Sun Y."/>
            <person name="Zhan W."/>
            <person name="Jiang J."/>
            <person name="Wang Q."/>
            <person name="Zhang B."/>
            <person name="Ji P."/>
            <person name="Sakyi L.B."/>
            <person name="Cui X."/>
            <person name="Yuan T."/>
            <person name="Jiang B."/>
            <person name="Yang W."/>
            <person name="Lam T.T.-Y."/>
            <person name="Chang Q."/>
            <person name="Ding S."/>
            <person name="Wang X."/>
            <person name="Zhu J."/>
            <person name="Ruan X."/>
            <person name="Zhao L."/>
            <person name="Wei J."/>
            <person name="Que T."/>
            <person name="Du C."/>
            <person name="Cheng J."/>
            <person name="Dai P."/>
            <person name="Han X."/>
            <person name="Huang E."/>
            <person name="Gao Y."/>
            <person name="Liu J."/>
            <person name="Shao H."/>
            <person name="Ye R."/>
            <person name="Li L."/>
            <person name="Wei W."/>
            <person name="Wang X."/>
            <person name="Wang C."/>
            <person name="Huo Q."/>
            <person name="Li W."/>
            <person name="Guo W."/>
            <person name="Chen H."/>
            <person name="Chen S."/>
            <person name="Zhou L."/>
            <person name="Zhou L."/>
            <person name="Ni X."/>
            <person name="Tian J."/>
            <person name="Zhou Y."/>
            <person name="Sheng Y."/>
            <person name="Liu T."/>
            <person name="Pan Y."/>
            <person name="Xia L."/>
            <person name="Li J."/>
            <person name="Zhao F."/>
            <person name="Cao W."/>
        </authorList>
    </citation>
    <scope>NUCLEOTIDE SEQUENCE</scope>
    <source>
        <strain evidence="16">Rmic-2018</strain>
        <tissue evidence="16">Larvae</tissue>
    </source>
</reference>
<dbReference type="EMBL" id="JABSTU010000001">
    <property type="protein sequence ID" value="KAH8038519.1"/>
    <property type="molecule type" value="Genomic_DNA"/>
</dbReference>
<organism evidence="16 17">
    <name type="scientific">Rhipicephalus microplus</name>
    <name type="common">Cattle tick</name>
    <name type="synonym">Boophilus microplus</name>
    <dbReference type="NCBI Taxonomy" id="6941"/>
    <lineage>
        <taxon>Eukaryota</taxon>
        <taxon>Metazoa</taxon>
        <taxon>Ecdysozoa</taxon>
        <taxon>Arthropoda</taxon>
        <taxon>Chelicerata</taxon>
        <taxon>Arachnida</taxon>
        <taxon>Acari</taxon>
        <taxon>Parasitiformes</taxon>
        <taxon>Ixodida</taxon>
        <taxon>Ixodoidea</taxon>
        <taxon>Ixodidae</taxon>
        <taxon>Rhipicephalinae</taxon>
        <taxon>Rhipicephalus</taxon>
        <taxon>Boophilus</taxon>
    </lineage>
</organism>
<evidence type="ECO:0000256" key="1">
    <source>
        <dbReference type="ARBA" id="ARBA00004123"/>
    </source>
</evidence>
<comment type="caution">
    <text evidence="16">The sequence shown here is derived from an EMBL/GenBank/DDBJ whole genome shotgun (WGS) entry which is preliminary data.</text>
</comment>
<evidence type="ECO:0000256" key="14">
    <source>
        <dbReference type="ARBA" id="ARBA00042401"/>
    </source>
</evidence>
<evidence type="ECO:0000256" key="12">
    <source>
        <dbReference type="ARBA" id="ARBA00041798"/>
    </source>
</evidence>
<dbReference type="Gene3D" id="3.10.110.10">
    <property type="entry name" value="Ubiquitin Conjugating Enzyme"/>
    <property type="match status" value="1"/>
</dbReference>
<keyword evidence="9" id="KW-0067">ATP-binding</keyword>
<evidence type="ECO:0000256" key="3">
    <source>
        <dbReference type="ARBA" id="ARBA00012486"/>
    </source>
</evidence>
<dbReference type="InterPro" id="IPR016135">
    <property type="entry name" value="UBQ-conjugating_enzyme/RWD"/>
</dbReference>
<evidence type="ECO:0000256" key="5">
    <source>
        <dbReference type="ARBA" id="ARBA00022679"/>
    </source>
</evidence>
<dbReference type="PROSITE" id="PS50127">
    <property type="entry name" value="UBC_2"/>
    <property type="match status" value="1"/>
</dbReference>
<keyword evidence="5" id="KW-0808">Transferase</keyword>
<keyword evidence="17" id="KW-1185">Reference proteome</keyword>
<keyword evidence="6" id="KW-0053">Apoptosis</keyword>
<evidence type="ECO:0000256" key="13">
    <source>
        <dbReference type="ARBA" id="ARBA00042316"/>
    </source>
</evidence>
<dbReference type="EC" id="2.3.2.23" evidence="3"/>